<keyword evidence="5" id="KW-1185">Reference proteome</keyword>
<organism evidence="4 5">
    <name type="scientific">Deinococcus roseus</name>
    <dbReference type="NCBI Taxonomy" id="392414"/>
    <lineage>
        <taxon>Bacteria</taxon>
        <taxon>Thermotogati</taxon>
        <taxon>Deinococcota</taxon>
        <taxon>Deinococci</taxon>
        <taxon>Deinococcales</taxon>
        <taxon>Deinococcaceae</taxon>
        <taxon>Deinococcus</taxon>
    </lineage>
</organism>
<keyword evidence="2" id="KW-0378">Hydrolase</keyword>
<comment type="caution">
    <text evidence="4">The sequence shown here is derived from an EMBL/GenBank/DDBJ whole genome shotgun (WGS) entry which is preliminary data.</text>
</comment>
<name>A0ABQ2CXR3_9DEIO</name>
<dbReference type="RefSeq" id="WP_189001270.1">
    <property type="nucleotide sequence ID" value="NZ_BMOD01000003.1"/>
</dbReference>
<dbReference type="InterPro" id="IPR006674">
    <property type="entry name" value="HD_domain"/>
</dbReference>
<dbReference type="PANTHER" id="PTHR11845">
    <property type="entry name" value="5'-DEOXYNUCLEOTIDASE HDDC2"/>
    <property type="match status" value="1"/>
</dbReference>
<dbReference type="EMBL" id="BMOD01000003">
    <property type="protein sequence ID" value="GGJ27070.1"/>
    <property type="molecule type" value="Genomic_DNA"/>
</dbReference>
<dbReference type="Gene3D" id="1.10.3210.10">
    <property type="entry name" value="Hypothetical protein af1432"/>
    <property type="match status" value="1"/>
</dbReference>
<sequence>MNRLAAQMQFLLTCDQLKNIIRTTTLHNGSRMENSAEHSWHLALMALTLAEHAPAGTDMNRVIQLLLLHDLVEIYAGDTFFDVSAADLQQQAEQEWQAAKQLFGLLPEDQQKHFLDLFEEFETQKTPEAQYARALDALQPMLLTWGQGGLGCTEKHPDLTMERLLKLKEKHLRRFPVLWEFVLELLQDAVKAGILHSTPGAEENASEHHPA</sequence>
<evidence type="ECO:0000313" key="5">
    <source>
        <dbReference type="Proteomes" id="UP000632222"/>
    </source>
</evidence>
<feature type="domain" description="HD" evidence="3">
    <location>
        <begin position="14"/>
        <end position="172"/>
    </location>
</feature>
<dbReference type="InterPro" id="IPR039356">
    <property type="entry name" value="YfbR/HDDC2"/>
</dbReference>
<keyword evidence="1" id="KW-0479">Metal-binding</keyword>
<protein>
    <submittedName>
        <fullName evidence="4">Phosphohydrolase</fullName>
    </submittedName>
</protein>
<dbReference type="Proteomes" id="UP000632222">
    <property type="component" value="Unassembled WGS sequence"/>
</dbReference>
<evidence type="ECO:0000256" key="1">
    <source>
        <dbReference type="ARBA" id="ARBA00022723"/>
    </source>
</evidence>
<evidence type="ECO:0000259" key="3">
    <source>
        <dbReference type="Pfam" id="PF13023"/>
    </source>
</evidence>
<dbReference type="SUPFAM" id="SSF109604">
    <property type="entry name" value="HD-domain/PDEase-like"/>
    <property type="match status" value="1"/>
</dbReference>
<dbReference type="PANTHER" id="PTHR11845:SF13">
    <property type="entry name" value="5'-DEOXYNUCLEOTIDASE HDDC2"/>
    <property type="match status" value="1"/>
</dbReference>
<reference evidence="5" key="1">
    <citation type="journal article" date="2019" name="Int. J. Syst. Evol. Microbiol.">
        <title>The Global Catalogue of Microorganisms (GCM) 10K type strain sequencing project: providing services to taxonomists for standard genome sequencing and annotation.</title>
        <authorList>
            <consortium name="The Broad Institute Genomics Platform"/>
            <consortium name="The Broad Institute Genome Sequencing Center for Infectious Disease"/>
            <person name="Wu L."/>
            <person name="Ma J."/>
        </authorList>
    </citation>
    <scope>NUCLEOTIDE SEQUENCE [LARGE SCALE GENOMIC DNA]</scope>
    <source>
        <strain evidence="5">JCM 14370</strain>
    </source>
</reference>
<evidence type="ECO:0000256" key="2">
    <source>
        <dbReference type="ARBA" id="ARBA00022801"/>
    </source>
</evidence>
<evidence type="ECO:0000313" key="4">
    <source>
        <dbReference type="EMBL" id="GGJ27070.1"/>
    </source>
</evidence>
<accession>A0ABQ2CXR3</accession>
<gene>
    <name evidence="4" type="ORF">GCM10008938_11510</name>
</gene>
<dbReference type="Pfam" id="PF13023">
    <property type="entry name" value="HD_3"/>
    <property type="match status" value="1"/>
</dbReference>
<proteinExistence type="predicted"/>